<organism evidence="2 3">
    <name type="scientific">Oryza sativa subsp. japonica</name>
    <name type="common">Rice</name>
    <dbReference type="NCBI Taxonomy" id="39947"/>
    <lineage>
        <taxon>Eukaryota</taxon>
        <taxon>Viridiplantae</taxon>
        <taxon>Streptophyta</taxon>
        <taxon>Embryophyta</taxon>
        <taxon>Tracheophyta</taxon>
        <taxon>Spermatophyta</taxon>
        <taxon>Magnoliopsida</taxon>
        <taxon>Liliopsida</taxon>
        <taxon>Poales</taxon>
        <taxon>Poaceae</taxon>
        <taxon>BOP clade</taxon>
        <taxon>Oryzoideae</taxon>
        <taxon>Oryzeae</taxon>
        <taxon>Oryzinae</taxon>
        <taxon>Oryza</taxon>
        <taxon>Oryza sativa</taxon>
    </lineage>
</organism>
<name>A0A0P0V3D0_ORYSJ</name>
<sequence>MPPSEKRSRTAASSGEEQIGSLPIPERGPPVRALLPSCNETCVLRFSCSPGCWCDVWKSVPVLRVTGSCGGAAAFNKFVSHLRLLRERSPLMEFELSFFRYNLSAYQAHVKSNSPRR</sequence>
<evidence type="ECO:0000313" key="2">
    <source>
        <dbReference type="EMBL" id="BAS72420.1"/>
    </source>
</evidence>
<proteinExistence type="predicted"/>
<feature type="region of interest" description="Disordered" evidence="1">
    <location>
        <begin position="1"/>
        <end position="28"/>
    </location>
</feature>
<reference evidence="2 3" key="2">
    <citation type="journal article" date="2013" name="Plant Cell Physiol.">
        <title>Rice Annotation Project Database (RAP-DB): an integrative and interactive database for rice genomics.</title>
        <authorList>
            <person name="Sakai H."/>
            <person name="Lee S.S."/>
            <person name="Tanaka T."/>
            <person name="Numa H."/>
            <person name="Kim J."/>
            <person name="Kawahara Y."/>
            <person name="Wakimoto H."/>
            <person name="Yang C.C."/>
            <person name="Iwamoto M."/>
            <person name="Abe T."/>
            <person name="Yamada Y."/>
            <person name="Muto A."/>
            <person name="Inokuchi H."/>
            <person name="Ikemura T."/>
            <person name="Matsumoto T."/>
            <person name="Sasaki T."/>
            <person name="Itoh T."/>
        </authorList>
    </citation>
    <scope>NUCLEOTIDE SEQUENCE [LARGE SCALE GENOMIC DNA]</scope>
    <source>
        <strain evidence="3">cv. Nipponbare</strain>
    </source>
</reference>
<protein>
    <submittedName>
        <fullName evidence="2">Os01g0517150 protein</fullName>
    </submittedName>
</protein>
<dbReference type="PaxDb" id="39947-A0A0P0V3D0"/>
<dbReference type="AlphaFoldDB" id="A0A0P0V3D0"/>
<keyword evidence="3" id="KW-1185">Reference proteome</keyword>
<evidence type="ECO:0000313" key="3">
    <source>
        <dbReference type="Proteomes" id="UP000059680"/>
    </source>
</evidence>
<gene>
    <name evidence="2" type="ordered locus">Os01g0517150</name>
    <name evidence="2" type="ORF">OSNPB_010517150</name>
</gene>
<dbReference type="InParanoid" id="A0A0P0V3D0"/>
<evidence type="ECO:0000256" key="1">
    <source>
        <dbReference type="SAM" id="MobiDB-lite"/>
    </source>
</evidence>
<dbReference type="Proteomes" id="UP000059680">
    <property type="component" value="Chromosome 1"/>
</dbReference>
<accession>A0A0P0V3D0</accession>
<reference evidence="2 3" key="3">
    <citation type="journal article" date="2013" name="Rice">
        <title>Improvement of the Oryza sativa Nipponbare reference genome using next generation sequence and optical map data.</title>
        <authorList>
            <person name="Kawahara Y."/>
            <person name="de la Bastide M."/>
            <person name="Hamilton J.P."/>
            <person name="Kanamori H."/>
            <person name="McCombie W.R."/>
            <person name="Ouyang S."/>
            <person name="Schwartz D.C."/>
            <person name="Tanaka T."/>
            <person name="Wu J."/>
            <person name="Zhou S."/>
            <person name="Childs K.L."/>
            <person name="Davidson R.M."/>
            <person name="Lin H."/>
            <person name="Quesada-Ocampo L."/>
            <person name="Vaillancourt B."/>
            <person name="Sakai H."/>
            <person name="Lee S.S."/>
            <person name="Kim J."/>
            <person name="Numa H."/>
            <person name="Itoh T."/>
            <person name="Buell C.R."/>
            <person name="Matsumoto T."/>
        </authorList>
    </citation>
    <scope>NUCLEOTIDE SEQUENCE [LARGE SCALE GENOMIC DNA]</scope>
    <source>
        <strain evidence="3">cv. Nipponbare</strain>
    </source>
</reference>
<reference evidence="3" key="1">
    <citation type="journal article" date="2005" name="Nature">
        <title>The map-based sequence of the rice genome.</title>
        <authorList>
            <consortium name="International rice genome sequencing project (IRGSP)"/>
            <person name="Matsumoto T."/>
            <person name="Wu J."/>
            <person name="Kanamori H."/>
            <person name="Katayose Y."/>
            <person name="Fujisawa M."/>
            <person name="Namiki N."/>
            <person name="Mizuno H."/>
            <person name="Yamamoto K."/>
            <person name="Antonio B.A."/>
            <person name="Baba T."/>
            <person name="Sakata K."/>
            <person name="Nagamura Y."/>
            <person name="Aoki H."/>
            <person name="Arikawa K."/>
            <person name="Arita K."/>
            <person name="Bito T."/>
            <person name="Chiden Y."/>
            <person name="Fujitsuka N."/>
            <person name="Fukunaka R."/>
            <person name="Hamada M."/>
            <person name="Harada C."/>
            <person name="Hayashi A."/>
            <person name="Hijishita S."/>
            <person name="Honda M."/>
            <person name="Hosokawa S."/>
            <person name="Ichikawa Y."/>
            <person name="Idonuma A."/>
            <person name="Iijima M."/>
            <person name="Ikeda M."/>
            <person name="Ikeno M."/>
            <person name="Ito K."/>
            <person name="Ito S."/>
            <person name="Ito T."/>
            <person name="Ito Y."/>
            <person name="Ito Y."/>
            <person name="Iwabuchi A."/>
            <person name="Kamiya K."/>
            <person name="Karasawa W."/>
            <person name="Kurita K."/>
            <person name="Katagiri S."/>
            <person name="Kikuta A."/>
            <person name="Kobayashi H."/>
            <person name="Kobayashi N."/>
            <person name="Machita K."/>
            <person name="Maehara T."/>
            <person name="Masukawa M."/>
            <person name="Mizubayashi T."/>
            <person name="Mukai Y."/>
            <person name="Nagasaki H."/>
            <person name="Nagata Y."/>
            <person name="Naito S."/>
            <person name="Nakashima M."/>
            <person name="Nakama Y."/>
            <person name="Nakamichi Y."/>
            <person name="Nakamura M."/>
            <person name="Meguro A."/>
            <person name="Negishi M."/>
            <person name="Ohta I."/>
            <person name="Ohta T."/>
            <person name="Okamoto M."/>
            <person name="Ono N."/>
            <person name="Saji S."/>
            <person name="Sakaguchi M."/>
            <person name="Sakai K."/>
            <person name="Shibata M."/>
            <person name="Shimokawa T."/>
            <person name="Song J."/>
            <person name="Takazaki Y."/>
            <person name="Terasawa K."/>
            <person name="Tsugane M."/>
            <person name="Tsuji K."/>
            <person name="Ueda S."/>
            <person name="Waki K."/>
            <person name="Yamagata H."/>
            <person name="Yamamoto M."/>
            <person name="Yamamoto S."/>
            <person name="Yamane H."/>
            <person name="Yoshiki S."/>
            <person name="Yoshihara R."/>
            <person name="Yukawa K."/>
            <person name="Zhong H."/>
            <person name="Yano M."/>
            <person name="Yuan Q."/>
            <person name="Ouyang S."/>
            <person name="Liu J."/>
            <person name="Jones K.M."/>
            <person name="Gansberger K."/>
            <person name="Moffat K."/>
            <person name="Hill J."/>
            <person name="Bera J."/>
            <person name="Fadrosh D."/>
            <person name="Jin S."/>
            <person name="Johri S."/>
            <person name="Kim M."/>
            <person name="Overton L."/>
            <person name="Reardon M."/>
            <person name="Tsitrin T."/>
            <person name="Vuong H."/>
            <person name="Weaver B."/>
            <person name="Ciecko A."/>
            <person name="Tallon L."/>
            <person name="Jackson J."/>
            <person name="Pai G."/>
            <person name="Aken S.V."/>
            <person name="Utterback T."/>
            <person name="Reidmuller S."/>
            <person name="Feldblyum T."/>
            <person name="Hsiao J."/>
            <person name="Zismann V."/>
            <person name="Iobst S."/>
            <person name="de Vazeille A.R."/>
            <person name="Buell C.R."/>
            <person name="Ying K."/>
            <person name="Li Y."/>
            <person name="Lu T."/>
            <person name="Huang Y."/>
            <person name="Zhao Q."/>
            <person name="Feng Q."/>
            <person name="Zhang L."/>
            <person name="Zhu J."/>
            <person name="Weng Q."/>
            <person name="Mu J."/>
            <person name="Lu Y."/>
            <person name="Fan D."/>
            <person name="Liu Y."/>
            <person name="Guan J."/>
            <person name="Zhang Y."/>
            <person name="Yu S."/>
            <person name="Liu X."/>
            <person name="Zhang Y."/>
            <person name="Hong G."/>
            <person name="Han B."/>
            <person name="Choisne N."/>
            <person name="Demange N."/>
            <person name="Orjeda G."/>
            <person name="Samain S."/>
            <person name="Cattolico L."/>
            <person name="Pelletier E."/>
            <person name="Couloux A."/>
            <person name="Segurens B."/>
            <person name="Wincker P."/>
            <person name="D'Hont A."/>
            <person name="Scarpelli C."/>
            <person name="Weissenbach J."/>
            <person name="Salanoubat M."/>
            <person name="Quetier F."/>
            <person name="Yu Y."/>
            <person name="Kim H.R."/>
            <person name="Rambo T."/>
            <person name="Currie J."/>
            <person name="Collura K."/>
            <person name="Luo M."/>
            <person name="Yang T."/>
            <person name="Ammiraju J.S.S."/>
            <person name="Engler F."/>
            <person name="Soderlund C."/>
            <person name="Wing R.A."/>
            <person name="Palmer L.E."/>
            <person name="de la Bastide M."/>
            <person name="Spiegel L."/>
            <person name="Nascimento L."/>
            <person name="Zutavern T."/>
            <person name="O'Shaughnessy A."/>
            <person name="Dike S."/>
            <person name="Dedhia N."/>
            <person name="Preston R."/>
            <person name="Balija V."/>
            <person name="McCombie W.R."/>
            <person name="Chow T."/>
            <person name="Chen H."/>
            <person name="Chung M."/>
            <person name="Chen C."/>
            <person name="Shaw J."/>
            <person name="Wu H."/>
            <person name="Hsiao K."/>
            <person name="Chao Y."/>
            <person name="Chu M."/>
            <person name="Cheng C."/>
            <person name="Hour A."/>
            <person name="Lee P."/>
            <person name="Lin S."/>
            <person name="Lin Y."/>
            <person name="Liou J."/>
            <person name="Liu S."/>
            <person name="Hsing Y."/>
            <person name="Raghuvanshi S."/>
            <person name="Mohanty A."/>
            <person name="Bharti A.K."/>
            <person name="Gaur A."/>
            <person name="Gupta V."/>
            <person name="Kumar D."/>
            <person name="Ravi V."/>
            <person name="Vij S."/>
            <person name="Kapur A."/>
            <person name="Khurana P."/>
            <person name="Khurana P."/>
            <person name="Khurana J.P."/>
            <person name="Tyagi A.K."/>
            <person name="Gaikwad K."/>
            <person name="Singh A."/>
            <person name="Dalal V."/>
            <person name="Srivastava S."/>
            <person name="Dixit A."/>
            <person name="Pal A.K."/>
            <person name="Ghazi I.A."/>
            <person name="Yadav M."/>
            <person name="Pandit A."/>
            <person name="Bhargava A."/>
            <person name="Sureshbabu K."/>
            <person name="Batra K."/>
            <person name="Sharma T.R."/>
            <person name="Mohapatra T."/>
            <person name="Singh N.K."/>
            <person name="Messing J."/>
            <person name="Nelson A.B."/>
            <person name="Fuks G."/>
            <person name="Kavchok S."/>
            <person name="Keizer G."/>
            <person name="Linton E."/>
            <person name="Llaca V."/>
            <person name="Song R."/>
            <person name="Tanyolac B."/>
            <person name="Young S."/>
            <person name="Ho-Il K."/>
            <person name="Hahn J.H."/>
            <person name="Sangsakoo G."/>
            <person name="Vanavichit A."/>
            <person name="de Mattos Luiz.A.T."/>
            <person name="Zimmer P.D."/>
            <person name="Malone G."/>
            <person name="Dellagostin O."/>
            <person name="de Oliveira A.C."/>
            <person name="Bevan M."/>
            <person name="Bancroft I."/>
            <person name="Minx P."/>
            <person name="Cordum H."/>
            <person name="Wilson R."/>
            <person name="Cheng Z."/>
            <person name="Jin W."/>
            <person name="Jiang J."/>
            <person name="Leong S.A."/>
            <person name="Iwama H."/>
            <person name="Gojobori T."/>
            <person name="Itoh T."/>
            <person name="Niimura Y."/>
            <person name="Fujii Y."/>
            <person name="Habara T."/>
            <person name="Sakai H."/>
            <person name="Sato Y."/>
            <person name="Wilson G."/>
            <person name="Kumar K."/>
            <person name="McCouch S."/>
            <person name="Juretic N."/>
            <person name="Hoen D."/>
            <person name="Wright S."/>
            <person name="Bruskiewich R."/>
            <person name="Bureau T."/>
            <person name="Miyao A."/>
            <person name="Hirochika H."/>
            <person name="Nishikawa T."/>
            <person name="Kadowaki K."/>
            <person name="Sugiura M."/>
            <person name="Burr B."/>
            <person name="Sasaki T."/>
        </authorList>
    </citation>
    <scope>NUCLEOTIDE SEQUENCE [LARGE SCALE GENOMIC DNA]</scope>
    <source>
        <strain evidence="3">cv. Nipponbare</strain>
    </source>
</reference>
<dbReference type="EMBL" id="AP014957">
    <property type="protein sequence ID" value="BAS72420.1"/>
    <property type="molecule type" value="Genomic_DNA"/>
</dbReference>